<dbReference type="Pfam" id="PF01547">
    <property type="entry name" value="SBP_bac_1"/>
    <property type="match status" value="1"/>
</dbReference>
<proteinExistence type="predicted"/>
<protein>
    <submittedName>
        <fullName evidence="7">Extracellular solute-binding protein</fullName>
    </submittedName>
</protein>
<feature type="signal peptide" evidence="6">
    <location>
        <begin position="1"/>
        <end position="20"/>
    </location>
</feature>
<dbReference type="EMBL" id="JAAOIW010000001">
    <property type="protein sequence ID" value="NHN28921.1"/>
    <property type="molecule type" value="Genomic_DNA"/>
</dbReference>
<keyword evidence="5" id="KW-0449">Lipoprotein</keyword>
<dbReference type="PROSITE" id="PS51257">
    <property type="entry name" value="PROKAR_LIPOPROTEIN"/>
    <property type="match status" value="1"/>
</dbReference>
<dbReference type="Proteomes" id="UP001165962">
    <property type="component" value="Unassembled WGS sequence"/>
</dbReference>
<evidence type="ECO:0000256" key="1">
    <source>
        <dbReference type="ARBA" id="ARBA00022475"/>
    </source>
</evidence>
<evidence type="ECO:0000313" key="7">
    <source>
        <dbReference type="EMBL" id="NHN28921.1"/>
    </source>
</evidence>
<dbReference type="PANTHER" id="PTHR43649:SF33">
    <property type="entry name" value="POLYGALACTURONAN_RHAMNOGALACTURONAN-BINDING PROTEIN YTCQ"/>
    <property type="match status" value="1"/>
</dbReference>
<evidence type="ECO:0000313" key="8">
    <source>
        <dbReference type="Proteomes" id="UP001165962"/>
    </source>
</evidence>
<evidence type="ECO:0000256" key="3">
    <source>
        <dbReference type="ARBA" id="ARBA00023136"/>
    </source>
</evidence>
<sequence>MRKKRGMMVIAAALSLTVAAGCTPNASKPETSGAANTPAPAGPFKFTMMAVLHTAEVPSDTVEKLLEEKTNTDINIQWVPDGSYEEKMNASMATGTLPQAVYIRNQASLLLFKDAIRNNQFWEIGPLLKDYPNLNKLNPTISNNTSVDGKIYSLYQERPLSRQGVIYRKDWADSLGLAAPKTTEDLYKMMKAFTENDPDKNGKKDTIGLTDRNDLLYGAFKTVASYFGTPNNWGEKDGKMAPEFVFPAYMDTLKYFQKLHKEGLINQDFPVTSKNDQINLFVTGKAGVYIGSMEDVISLYQKIAPVNKDAVLDVQNRVNGPDGKTGIWSIPGYGSAVLFPKSAVKTDKDLKAILTFYDQLMSPELSNFINFGLDGKHYTLKDGKAAVVDDAKLTDRDVKPYQALMVGGPSTNGMYEPYFSYDTRTKAGQLVIDNNKVLINDPTAPLDSKTYTEKGVRLQDIIKDATYNFIIGKIDEAGFQKEVDRWRKDGGDKIIEEYSAAFQKIKK</sequence>
<name>A0ABX0J0G4_9BACL</name>
<feature type="chain" id="PRO_5045342228" evidence="6">
    <location>
        <begin position="21"/>
        <end position="507"/>
    </location>
</feature>
<dbReference type="InterPro" id="IPR006059">
    <property type="entry name" value="SBP"/>
</dbReference>
<dbReference type="Gene3D" id="3.40.190.10">
    <property type="entry name" value="Periplasmic binding protein-like II"/>
    <property type="match status" value="2"/>
</dbReference>
<accession>A0ABX0J0G4</accession>
<evidence type="ECO:0000256" key="6">
    <source>
        <dbReference type="SAM" id="SignalP"/>
    </source>
</evidence>
<evidence type="ECO:0000256" key="2">
    <source>
        <dbReference type="ARBA" id="ARBA00022729"/>
    </source>
</evidence>
<keyword evidence="2 6" id="KW-0732">Signal</keyword>
<organism evidence="7 8">
    <name type="scientific">Paenibacillus agricola</name>
    <dbReference type="NCBI Taxonomy" id="2716264"/>
    <lineage>
        <taxon>Bacteria</taxon>
        <taxon>Bacillati</taxon>
        <taxon>Bacillota</taxon>
        <taxon>Bacilli</taxon>
        <taxon>Bacillales</taxon>
        <taxon>Paenibacillaceae</taxon>
        <taxon>Paenibacillus</taxon>
    </lineage>
</organism>
<dbReference type="PANTHER" id="PTHR43649">
    <property type="entry name" value="ARABINOSE-BINDING PROTEIN-RELATED"/>
    <property type="match status" value="1"/>
</dbReference>
<dbReference type="InterPro" id="IPR050490">
    <property type="entry name" value="Bact_solute-bd_prot1"/>
</dbReference>
<evidence type="ECO:0000256" key="4">
    <source>
        <dbReference type="ARBA" id="ARBA00023139"/>
    </source>
</evidence>
<reference evidence="7" key="1">
    <citation type="submission" date="2020-03" db="EMBL/GenBank/DDBJ databases">
        <title>Draft sequencing of Paenibacilllus sp. S3N08.</title>
        <authorList>
            <person name="Kim D.-U."/>
        </authorList>
    </citation>
    <scope>NUCLEOTIDE SEQUENCE</scope>
    <source>
        <strain evidence="7">S3N08</strain>
    </source>
</reference>
<evidence type="ECO:0000256" key="5">
    <source>
        <dbReference type="ARBA" id="ARBA00023288"/>
    </source>
</evidence>
<dbReference type="RefSeq" id="WP_166146239.1">
    <property type="nucleotide sequence ID" value="NZ_JAAOIW010000001.1"/>
</dbReference>
<dbReference type="SUPFAM" id="SSF53850">
    <property type="entry name" value="Periplasmic binding protein-like II"/>
    <property type="match status" value="1"/>
</dbReference>
<keyword evidence="4" id="KW-0564">Palmitate</keyword>
<keyword evidence="1" id="KW-1003">Cell membrane</keyword>
<dbReference type="CDD" id="cd13580">
    <property type="entry name" value="PBP2_AlgQ_like_1"/>
    <property type="match status" value="1"/>
</dbReference>
<keyword evidence="8" id="KW-1185">Reference proteome</keyword>
<keyword evidence="3" id="KW-0472">Membrane</keyword>
<comment type="caution">
    <text evidence="7">The sequence shown here is derived from an EMBL/GenBank/DDBJ whole genome shotgun (WGS) entry which is preliminary data.</text>
</comment>
<gene>
    <name evidence="7" type="ORF">G9U52_03630</name>
</gene>